<dbReference type="EMBL" id="MAEI02000001">
    <property type="protein sequence ID" value="MEO1781599.1"/>
    <property type="molecule type" value="Genomic_DNA"/>
</dbReference>
<dbReference type="InterPro" id="IPR023052">
    <property type="entry name" value="Cell_div_SepF"/>
</dbReference>
<organism evidence="7 8">
    <name type="scientific">Enterococcus diestrammenae</name>
    <dbReference type="NCBI Taxonomy" id="1155073"/>
    <lineage>
        <taxon>Bacteria</taxon>
        <taxon>Bacillati</taxon>
        <taxon>Bacillota</taxon>
        <taxon>Bacilli</taxon>
        <taxon>Lactobacillales</taxon>
        <taxon>Enterococcaceae</taxon>
        <taxon>Enterococcus</taxon>
    </lineage>
</organism>
<dbReference type="HAMAP" id="MF_01197">
    <property type="entry name" value="SepF"/>
    <property type="match status" value="1"/>
</dbReference>
<dbReference type="InterPro" id="IPR038594">
    <property type="entry name" value="SepF-like_sf"/>
</dbReference>
<comment type="function">
    <text evidence="4 5">Cell division protein that is part of the divisome complex and is recruited early to the Z-ring. Probably stimulates Z-ring formation, perhaps through the cross-linking of FtsZ protofilaments. Its function overlaps with FtsA.</text>
</comment>
<reference evidence="7" key="2">
    <citation type="submission" date="2024-02" db="EMBL/GenBank/DDBJ databases">
        <title>The Genome Sequence of Enterococcus diestrammenae JM9A.</title>
        <authorList>
            <person name="Earl A."/>
            <person name="Manson A."/>
            <person name="Gilmore M."/>
            <person name="Sanders J."/>
            <person name="Shea T."/>
            <person name="Howe W."/>
            <person name="Livny J."/>
            <person name="Cuomo C."/>
            <person name="Neafsey D."/>
            <person name="Birren B."/>
        </authorList>
    </citation>
    <scope>NUCLEOTIDE SEQUENCE</scope>
    <source>
        <strain evidence="7">JM9A</strain>
    </source>
</reference>
<evidence type="ECO:0000313" key="8">
    <source>
        <dbReference type="Proteomes" id="UP001429357"/>
    </source>
</evidence>
<evidence type="ECO:0000256" key="2">
    <source>
        <dbReference type="ARBA" id="ARBA00023210"/>
    </source>
</evidence>
<proteinExistence type="inferred from homology"/>
<dbReference type="Pfam" id="PF04472">
    <property type="entry name" value="SepF"/>
    <property type="match status" value="1"/>
</dbReference>
<evidence type="ECO:0000256" key="6">
    <source>
        <dbReference type="SAM" id="MobiDB-lite"/>
    </source>
</evidence>
<protein>
    <recommendedName>
        <fullName evidence="5">Cell division protein SepF</fullName>
    </recommendedName>
</protein>
<evidence type="ECO:0000313" key="7">
    <source>
        <dbReference type="EMBL" id="MEO1781599.1"/>
    </source>
</evidence>
<keyword evidence="8" id="KW-1185">Reference proteome</keyword>
<dbReference type="Proteomes" id="UP001429357">
    <property type="component" value="Unassembled WGS sequence"/>
</dbReference>
<evidence type="ECO:0000256" key="3">
    <source>
        <dbReference type="ARBA" id="ARBA00023306"/>
    </source>
</evidence>
<keyword evidence="2 5" id="KW-0717">Septation</keyword>
<dbReference type="PANTHER" id="PTHR35798:SF1">
    <property type="entry name" value="CELL DIVISION PROTEIN SEPF"/>
    <property type="match status" value="1"/>
</dbReference>
<dbReference type="InterPro" id="IPR007561">
    <property type="entry name" value="Cell_div_SepF/SepF-rel"/>
</dbReference>
<gene>
    <name evidence="5" type="primary">sepF</name>
    <name evidence="7" type="ORF">BAU18_001186</name>
</gene>
<evidence type="ECO:0000256" key="4">
    <source>
        <dbReference type="ARBA" id="ARBA00044936"/>
    </source>
</evidence>
<evidence type="ECO:0000256" key="1">
    <source>
        <dbReference type="ARBA" id="ARBA00022618"/>
    </source>
</evidence>
<keyword evidence="5" id="KW-0963">Cytoplasm</keyword>
<feature type="region of interest" description="Disordered" evidence="6">
    <location>
        <begin position="57"/>
        <end position="102"/>
    </location>
</feature>
<dbReference type="PANTHER" id="PTHR35798">
    <property type="entry name" value="CELL DIVISION PROTEIN SEPF"/>
    <property type="match status" value="1"/>
</dbReference>
<comment type="similarity">
    <text evidence="5">Belongs to the SepF family.</text>
</comment>
<comment type="subcellular location">
    <subcellularLocation>
        <location evidence="5">Cytoplasm</location>
    </subcellularLocation>
    <text evidence="5">Localizes to the division site, in a FtsZ-dependent manner.</text>
</comment>
<keyword evidence="3 5" id="KW-0131">Cell cycle</keyword>
<dbReference type="Gene3D" id="3.30.110.150">
    <property type="entry name" value="SepF-like protein"/>
    <property type="match status" value="1"/>
</dbReference>
<keyword evidence="1 5" id="KW-0132">Cell division</keyword>
<accession>A0ABV0F0L3</accession>
<dbReference type="RefSeq" id="WP_161868328.1">
    <property type="nucleotide sequence ID" value="NZ_MAEI02000001.1"/>
</dbReference>
<reference evidence="7" key="1">
    <citation type="submission" date="2016-06" db="EMBL/GenBank/DDBJ databases">
        <authorList>
            <person name="Van Tyne D."/>
        </authorList>
    </citation>
    <scope>NUCLEOTIDE SEQUENCE</scope>
    <source>
        <strain evidence="7">JM9A</strain>
    </source>
</reference>
<sequence>MSILSKAADFFGLSDNEDFEYEVEAVAPQPTVAATVERSQPKKKAKVSENYQYQQTAVAEQPQVQQEEKKVVPIHQPSRSQNPGKRPVTRPHNDGGQATGKITILEPRNYGEIQTIAKHLLNGEAVLINFARVDEEQARRIVDFLTGTVYAQDGDIKRVGDEIFLCTPKDMEIEGAASIYGEADVFEI</sequence>
<comment type="subunit">
    <text evidence="5">Homodimer. Interacts with FtsZ.</text>
</comment>
<comment type="caution">
    <text evidence="7">The sequence shown here is derived from an EMBL/GenBank/DDBJ whole genome shotgun (WGS) entry which is preliminary data.</text>
</comment>
<name>A0ABV0F0L3_9ENTE</name>
<evidence type="ECO:0000256" key="5">
    <source>
        <dbReference type="HAMAP-Rule" id="MF_01197"/>
    </source>
</evidence>